<evidence type="ECO:0000256" key="1">
    <source>
        <dbReference type="ARBA" id="ARBA00004474"/>
    </source>
</evidence>
<dbReference type="Proteomes" id="UP001085076">
    <property type="component" value="Miscellaneous, Linkage group lg07"/>
</dbReference>
<name>A0A9D5C7H5_9LILI</name>
<dbReference type="OrthoDB" id="1900844at2759"/>
<accession>A0A9D5C7H5</accession>
<comment type="similarity">
    <text evidence="2">Belongs to the ycf33 family.</text>
</comment>
<sequence length="239" mass="26611">MKDSGELPLVKKETNSDASSLFGKSRYKFWALAAILLLAFWSMLTGSVSLKWSSTSLNPFPGDLLDASSSFVAVDVLEMEEREKIVRRMWDVYAHGLRSRLPSLLPQLARAVEGGSGEQELSCRALNSFFFQLLKILMHGCVYDYILSTNWFEGQEAMALGPEGPIVEEFWDNMRRYGLYVLTVSTGAIYTILLPIVELLKNPISALILVGVLVGGFYLVSLVLGAMTGISDFSYDYSY</sequence>
<keyword evidence="7" id="KW-1185">Reference proteome</keyword>
<comment type="subcellular location">
    <subcellularLocation>
        <location evidence="1">Plastid</location>
    </subcellularLocation>
</comment>
<organism evidence="6 7">
    <name type="scientific">Dioscorea zingiberensis</name>
    <dbReference type="NCBI Taxonomy" id="325984"/>
    <lineage>
        <taxon>Eukaryota</taxon>
        <taxon>Viridiplantae</taxon>
        <taxon>Streptophyta</taxon>
        <taxon>Embryophyta</taxon>
        <taxon>Tracheophyta</taxon>
        <taxon>Spermatophyta</taxon>
        <taxon>Magnoliopsida</taxon>
        <taxon>Liliopsida</taxon>
        <taxon>Dioscoreales</taxon>
        <taxon>Dioscoreaceae</taxon>
        <taxon>Dioscorea</taxon>
    </lineage>
</organism>
<evidence type="ECO:0000256" key="3">
    <source>
        <dbReference type="ARBA" id="ARBA00021584"/>
    </source>
</evidence>
<comment type="caution">
    <text evidence="6">The sequence shown here is derived from an EMBL/GenBank/DDBJ whole genome shotgun (WGS) entry which is preliminary data.</text>
</comment>
<reference evidence="6" key="2">
    <citation type="journal article" date="2022" name="Hortic Res">
        <title>The genome of Dioscorea zingiberensis sheds light on the biosynthesis, origin and evolution of the medicinally important diosgenin saponins.</title>
        <authorList>
            <person name="Li Y."/>
            <person name="Tan C."/>
            <person name="Li Z."/>
            <person name="Guo J."/>
            <person name="Li S."/>
            <person name="Chen X."/>
            <person name="Wang C."/>
            <person name="Dai X."/>
            <person name="Yang H."/>
            <person name="Song W."/>
            <person name="Hou L."/>
            <person name="Xu J."/>
            <person name="Tong Z."/>
            <person name="Xu A."/>
            <person name="Yuan X."/>
            <person name="Wang W."/>
            <person name="Yang Q."/>
            <person name="Chen L."/>
            <person name="Sun Z."/>
            <person name="Wang K."/>
            <person name="Pan B."/>
            <person name="Chen J."/>
            <person name="Bao Y."/>
            <person name="Liu F."/>
            <person name="Qi X."/>
            <person name="Gang D.R."/>
            <person name="Wen J."/>
            <person name="Li J."/>
        </authorList>
    </citation>
    <scope>NUCLEOTIDE SEQUENCE</scope>
    <source>
        <strain evidence="6">Dzin_1.0</strain>
    </source>
</reference>
<evidence type="ECO:0000256" key="4">
    <source>
        <dbReference type="ARBA" id="ARBA00022640"/>
    </source>
</evidence>
<feature type="transmembrane region" description="Helical" evidence="5">
    <location>
        <begin position="177"/>
        <end position="197"/>
    </location>
</feature>
<dbReference type="InterPro" id="IPR008470">
    <property type="entry name" value="Uncharacterised_Ycf33"/>
</dbReference>
<dbReference type="Pfam" id="PF06708">
    <property type="entry name" value="DUF1195"/>
    <property type="match status" value="1"/>
</dbReference>
<feature type="transmembrane region" description="Helical" evidence="5">
    <location>
        <begin position="204"/>
        <end position="230"/>
    </location>
</feature>
<feature type="transmembrane region" description="Helical" evidence="5">
    <location>
        <begin position="29"/>
        <end position="50"/>
    </location>
</feature>
<dbReference type="EMBL" id="JAGGNH010000007">
    <property type="protein sequence ID" value="KAJ0967805.1"/>
    <property type="molecule type" value="Genomic_DNA"/>
</dbReference>
<keyword evidence="5" id="KW-0472">Membrane</keyword>
<dbReference type="PANTHER" id="PTHR36049">
    <property type="entry name" value="TRANSMEMBRANE PROTEIN"/>
    <property type="match status" value="1"/>
</dbReference>
<dbReference type="Pfam" id="PF05421">
    <property type="entry name" value="DUF751"/>
    <property type="match status" value="1"/>
</dbReference>
<evidence type="ECO:0000313" key="7">
    <source>
        <dbReference type="Proteomes" id="UP001085076"/>
    </source>
</evidence>
<dbReference type="InterPro" id="IPR010608">
    <property type="entry name" value="DUF1195"/>
</dbReference>
<evidence type="ECO:0000256" key="2">
    <source>
        <dbReference type="ARBA" id="ARBA00010985"/>
    </source>
</evidence>
<keyword evidence="5" id="KW-0812">Transmembrane</keyword>
<keyword evidence="5" id="KW-1133">Transmembrane helix</keyword>
<protein>
    <recommendedName>
        <fullName evidence="3">Uncharacterized protein ycf33</fullName>
    </recommendedName>
</protein>
<proteinExistence type="inferred from homology"/>
<reference evidence="6" key="1">
    <citation type="submission" date="2021-03" db="EMBL/GenBank/DDBJ databases">
        <authorList>
            <person name="Li Z."/>
            <person name="Yang C."/>
        </authorList>
    </citation>
    <scope>NUCLEOTIDE SEQUENCE</scope>
    <source>
        <strain evidence="6">Dzin_1.0</strain>
        <tissue evidence="6">Leaf</tissue>
    </source>
</reference>
<dbReference type="AlphaFoldDB" id="A0A9D5C7H5"/>
<evidence type="ECO:0000313" key="6">
    <source>
        <dbReference type="EMBL" id="KAJ0967805.1"/>
    </source>
</evidence>
<dbReference type="GO" id="GO:0009536">
    <property type="term" value="C:plastid"/>
    <property type="evidence" value="ECO:0007669"/>
    <property type="project" value="UniProtKB-SubCell"/>
</dbReference>
<dbReference type="PANTHER" id="PTHR36049:SF3">
    <property type="match status" value="1"/>
</dbReference>
<evidence type="ECO:0000256" key="5">
    <source>
        <dbReference type="SAM" id="Phobius"/>
    </source>
</evidence>
<keyword evidence="4" id="KW-0934">Plastid</keyword>
<gene>
    <name evidence="6" type="ORF">J5N97_024722</name>
</gene>